<dbReference type="CDD" id="cd12912">
    <property type="entry name" value="PDC2_MCP_like"/>
    <property type="match status" value="1"/>
</dbReference>
<name>A0A2D2DMW5_9BURK</name>
<dbReference type="OrthoDB" id="5759972at2"/>
<keyword evidence="4" id="KW-1003">Cell membrane</keyword>
<keyword evidence="7 11" id="KW-0812">Transmembrane</keyword>
<dbReference type="CDD" id="cd06225">
    <property type="entry name" value="HAMP"/>
    <property type="match status" value="1"/>
</dbReference>
<protein>
    <recommendedName>
        <fullName evidence="3">histidine kinase</fullName>
        <ecNumber evidence="3">2.7.13.3</ecNumber>
    </recommendedName>
</protein>
<evidence type="ECO:0000313" key="14">
    <source>
        <dbReference type="Proteomes" id="UP000229897"/>
    </source>
</evidence>
<dbReference type="InterPro" id="IPR033479">
    <property type="entry name" value="dCache_1"/>
</dbReference>
<dbReference type="PANTHER" id="PTHR45528:SF10">
    <property type="entry name" value="METHYL-ACCEPTING CHEMOTAXIS PROTEIN"/>
    <property type="match status" value="1"/>
</dbReference>
<dbReference type="KEGG" id="mass:CR152_18670"/>
<dbReference type="AlphaFoldDB" id="A0A2D2DMW5"/>
<dbReference type="InterPro" id="IPR003660">
    <property type="entry name" value="HAMP_dom"/>
</dbReference>
<evidence type="ECO:0000256" key="8">
    <source>
        <dbReference type="ARBA" id="ARBA00022777"/>
    </source>
</evidence>
<evidence type="ECO:0000256" key="3">
    <source>
        <dbReference type="ARBA" id="ARBA00012438"/>
    </source>
</evidence>
<dbReference type="InterPro" id="IPR050398">
    <property type="entry name" value="HssS/ArlS-like"/>
</dbReference>
<reference evidence="13" key="1">
    <citation type="submission" date="2017-10" db="EMBL/GenBank/DDBJ databases">
        <title>Massilia psychrophilum sp. nov., a novel purple-pigmented bacterium isolated from Tianshan glacier, Xinjiang Municipality, China.</title>
        <authorList>
            <person name="Wang H."/>
        </authorList>
    </citation>
    <scope>NUCLEOTIDE SEQUENCE [LARGE SCALE GENOMIC DNA]</scope>
    <source>
        <strain evidence="13">B2</strain>
    </source>
</reference>
<dbReference type="GO" id="GO:0000155">
    <property type="term" value="F:phosphorelay sensor kinase activity"/>
    <property type="evidence" value="ECO:0007669"/>
    <property type="project" value="TreeGrafter"/>
</dbReference>
<dbReference type="Gene3D" id="1.10.8.500">
    <property type="entry name" value="HAMP domain in histidine kinase"/>
    <property type="match status" value="1"/>
</dbReference>
<evidence type="ECO:0000256" key="2">
    <source>
        <dbReference type="ARBA" id="ARBA00004651"/>
    </source>
</evidence>
<feature type="transmembrane region" description="Helical" evidence="11">
    <location>
        <begin position="284"/>
        <end position="304"/>
    </location>
</feature>
<dbReference type="CDD" id="cd12914">
    <property type="entry name" value="PDC1_DGC_like"/>
    <property type="match status" value="1"/>
</dbReference>
<keyword evidence="6" id="KW-0808">Transferase</keyword>
<feature type="transmembrane region" description="Helical" evidence="11">
    <location>
        <begin position="12"/>
        <end position="34"/>
    </location>
</feature>
<keyword evidence="5" id="KW-0597">Phosphoprotein</keyword>
<proteinExistence type="predicted"/>
<evidence type="ECO:0000256" key="7">
    <source>
        <dbReference type="ARBA" id="ARBA00022692"/>
    </source>
</evidence>
<keyword evidence="14" id="KW-1185">Reference proteome</keyword>
<keyword evidence="10 11" id="KW-0472">Membrane</keyword>
<comment type="subcellular location">
    <subcellularLocation>
        <location evidence="2">Cell membrane</location>
        <topology evidence="2">Multi-pass membrane protein</topology>
    </subcellularLocation>
</comment>
<dbReference type="EMBL" id="CP024608">
    <property type="protein sequence ID" value="ATQ76326.1"/>
    <property type="molecule type" value="Genomic_DNA"/>
</dbReference>
<evidence type="ECO:0000256" key="4">
    <source>
        <dbReference type="ARBA" id="ARBA00022475"/>
    </source>
</evidence>
<keyword evidence="9 11" id="KW-1133">Transmembrane helix</keyword>
<accession>A0A2D2DMW5</accession>
<dbReference type="SMART" id="SM00304">
    <property type="entry name" value="HAMP"/>
    <property type="match status" value="1"/>
</dbReference>
<dbReference type="EC" id="2.7.13.3" evidence="3"/>
<sequence length="361" mass="39140">MHLMNPKFTLNIFHKVLITLLAVTLIPLCTLWLVSDKAAQRQLTANVSQNLVLTMNTVANGIIGWDNTNVRAMTQAASLDDMISMKAERQNPILSVTGTAYEWSYLMFTITPDGANVGRNDGGALTPYGDRSYFQQVIKGAPVGRQVVIGKTSGKPALILATPIRDASSTLVGVLAMSMYLTDISKIVTDIRIGETGRAILLDASNKVIAHGDASKVRTALQDFSAYPALKVAGIADAPVVYNSEDRQVIGFMRKLPQGWTLLVEQDYDEAFATMNRMEKDARVLIGVSVALVIAIAIFLGKALTRPINDLTAIARQLSNGELQVTIAQIDRGDEIGSLARAIDRLGVSIQLAMDRLRKKG</sequence>
<dbReference type="GO" id="GO:0005886">
    <property type="term" value="C:plasma membrane"/>
    <property type="evidence" value="ECO:0007669"/>
    <property type="project" value="UniProtKB-SubCell"/>
</dbReference>
<evidence type="ECO:0000256" key="6">
    <source>
        <dbReference type="ARBA" id="ARBA00022679"/>
    </source>
</evidence>
<dbReference type="PANTHER" id="PTHR45528">
    <property type="entry name" value="SENSOR HISTIDINE KINASE CPXA"/>
    <property type="match status" value="1"/>
</dbReference>
<evidence type="ECO:0000313" key="13">
    <source>
        <dbReference type="EMBL" id="ATQ76326.1"/>
    </source>
</evidence>
<evidence type="ECO:0000259" key="12">
    <source>
        <dbReference type="PROSITE" id="PS50885"/>
    </source>
</evidence>
<evidence type="ECO:0000256" key="1">
    <source>
        <dbReference type="ARBA" id="ARBA00000085"/>
    </source>
</evidence>
<comment type="catalytic activity">
    <reaction evidence="1">
        <text>ATP + protein L-histidine = ADP + protein N-phospho-L-histidine.</text>
        <dbReference type="EC" id="2.7.13.3"/>
    </reaction>
</comment>
<organism evidence="13 14">
    <name type="scientific">Massilia violaceinigra</name>
    <dbReference type="NCBI Taxonomy" id="2045208"/>
    <lineage>
        <taxon>Bacteria</taxon>
        <taxon>Pseudomonadati</taxon>
        <taxon>Pseudomonadota</taxon>
        <taxon>Betaproteobacteria</taxon>
        <taxon>Burkholderiales</taxon>
        <taxon>Oxalobacteraceae</taxon>
        <taxon>Telluria group</taxon>
        <taxon>Massilia</taxon>
    </lineage>
</organism>
<gene>
    <name evidence="13" type="ORF">CR152_18670</name>
</gene>
<dbReference type="Proteomes" id="UP000229897">
    <property type="component" value="Chromosome"/>
</dbReference>
<evidence type="ECO:0000256" key="10">
    <source>
        <dbReference type="ARBA" id="ARBA00023136"/>
    </source>
</evidence>
<dbReference type="Pfam" id="PF00672">
    <property type="entry name" value="HAMP"/>
    <property type="match status" value="1"/>
</dbReference>
<keyword evidence="8" id="KW-0418">Kinase</keyword>
<evidence type="ECO:0000256" key="11">
    <source>
        <dbReference type="SAM" id="Phobius"/>
    </source>
</evidence>
<feature type="domain" description="HAMP" evidence="12">
    <location>
        <begin position="302"/>
        <end position="355"/>
    </location>
</feature>
<dbReference type="Pfam" id="PF02743">
    <property type="entry name" value="dCache_1"/>
    <property type="match status" value="1"/>
</dbReference>
<evidence type="ECO:0000256" key="5">
    <source>
        <dbReference type="ARBA" id="ARBA00022553"/>
    </source>
</evidence>
<dbReference type="PROSITE" id="PS50885">
    <property type="entry name" value="HAMP"/>
    <property type="match status" value="1"/>
</dbReference>
<evidence type="ECO:0000256" key="9">
    <source>
        <dbReference type="ARBA" id="ARBA00022989"/>
    </source>
</evidence>
<dbReference type="Gene3D" id="3.30.450.20">
    <property type="entry name" value="PAS domain"/>
    <property type="match status" value="1"/>
</dbReference>
<dbReference type="SUPFAM" id="SSF158472">
    <property type="entry name" value="HAMP domain-like"/>
    <property type="match status" value="1"/>
</dbReference>